<proteinExistence type="predicted"/>
<name>A0A151XJH7_9HYME</name>
<keyword evidence="2" id="KW-1133">Transmembrane helix</keyword>
<feature type="non-terminal residue" evidence="3">
    <location>
        <position position="1"/>
    </location>
</feature>
<evidence type="ECO:0000313" key="4">
    <source>
        <dbReference type="Proteomes" id="UP000075809"/>
    </source>
</evidence>
<feature type="transmembrane region" description="Helical" evidence="2">
    <location>
        <begin position="124"/>
        <end position="147"/>
    </location>
</feature>
<keyword evidence="4" id="KW-1185">Reference proteome</keyword>
<reference evidence="3 4" key="1">
    <citation type="submission" date="2015-09" db="EMBL/GenBank/DDBJ databases">
        <title>Trachymyrmex zeteki WGS genome.</title>
        <authorList>
            <person name="Nygaard S."/>
            <person name="Hu H."/>
            <person name="Boomsma J."/>
            <person name="Zhang G."/>
        </authorList>
    </citation>
    <scope>NUCLEOTIDE SEQUENCE [LARGE SCALE GENOMIC DNA]</scope>
    <source>
        <strain evidence="3">Tzet28-1</strain>
        <tissue evidence="3">Whole body</tissue>
    </source>
</reference>
<keyword evidence="2" id="KW-0472">Membrane</keyword>
<feature type="transmembrane region" description="Helical" evidence="2">
    <location>
        <begin position="92"/>
        <end position="112"/>
    </location>
</feature>
<dbReference type="Proteomes" id="UP000075809">
    <property type="component" value="Unassembled WGS sequence"/>
</dbReference>
<feature type="compositionally biased region" description="Basic and acidic residues" evidence="1">
    <location>
        <begin position="1"/>
        <end position="10"/>
    </location>
</feature>
<feature type="compositionally biased region" description="Low complexity" evidence="1">
    <location>
        <begin position="20"/>
        <end position="29"/>
    </location>
</feature>
<evidence type="ECO:0000313" key="3">
    <source>
        <dbReference type="EMBL" id="KYQ60487.1"/>
    </source>
</evidence>
<feature type="region of interest" description="Disordered" evidence="1">
    <location>
        <begin position="1"/>
        <end position="39"/>
    </location>
</feature>
<protein>
    <submittedName>
        <fullName evidence="3">Uncharacterized protein</fullName>
    </submittedName>
</protein>
<accession>A0A151XJH7</accession>
<sequence length="233" mass="25826">EFPQRNRPDQMAEPGGTIRNNQSENSGSNEQDKCSRRQSNSVSSLDVILLIDFKGIPRRGCRPANALKWRGGSDVKYPERISRAASSSTRPLLGGATAARVVVAAYFGRGVAVQLSGLHIKDDIGLFLLFFFFPVGLFLAVGVLGQVGGRRCIHGLREQRRRRWPATCHRGRLRSSTYPARGARNYTRVSTTFVGPVPHPTCDTVRPGDTIATTRHYRYLGRPSRATTSHRHT</sequence>
<evidence type="ECO:0000256" key="2">
    <source>
        <dbReference type="SAM" id="Phobius"/>
    </source>
</evidence>
<organism evidence="3 4">
    <name type="scientific">Mycetomoellerius zeteki</name>
    <dbReference type="NCBI Taxonomy" id="64791"/>
    <lineage>
        <taxon>Eukaryota</taxon>
        <taxon>Metazoa</taxon>
        <taxon>Ecdysozoa</taxon>
        <taxon>Arthropoda</taxon>
        <taxon>Hexapoda</taxon>
        <taxon>Insecta</taxon>
        <taxon>Pterygota</taxon>
        <taxon>Neoptera</taxon>
        <taxon>Endopterygota</taxon>
        <taxon>Hymenoptera</taxon>
        <taxon>Apocrita</taxon>
        <taxon>Aculeata</taxon>
        <taxon>Formicoidea</taxon>
        <taxon>Formicidae</taxon>
        <taxon>Myrmicinae</taxon>
        <taxon>Mycetomoellerius</taxon>
    </lineage>
</organism>
<gene>
    <name evidence="3" type="ORF">ALC60_00470</name>
</gene>
<dbReference type="EMBL" id="KQ982074">
    <property type="protein sequence ID" value="KYQ60487.1"/>
    <property type="molecule type" value="Genomic_DNA"/>
</dbReference>
<keyword evidence="2" id="KW-0812">Transmembrane</keyword>
<dbReference type="AlphaFoldDB" id="A0A151XJH7"/>
<evidence type="ECO:0000256" key="1">
    <source>
        <dbReference type="SAM" id="MobiDB-lite"/>
    </source>
</evidence>